<dbReference type="InterPro" id="IPR008266">
    <property type="entry name" value="Tyr_kinase_AS"/>
</dbReference>
<evidence type="ECO:0000256" key="2">
    <source>
        <dbReference type="ARBA" id="ARBA00022527"/>
    </source>
</evidence>
<evidence type="ECO:0000256" key="4">
    <source>
        <dbReference type="ARBA" id="ARBA00022741"/>
    </source>
</evidence>
<dbReference type="PROSITE" id="PS50011">
    <property type="entry name" value="PROTEIN_KINASE_DOM"/>
    <property type="match status" value="1"/>
</dbReference>
<evidence type="ECO:0000256" key="3">
    <source>
        <dbReference type="ARBA" id="ARBA00022679"/>
    </source>
</evidence>
<keyword evidence="3" id="KW-0808">Transferase</keyword>
<comment type="catalytic activity">
    <reaction evidence="8">
        <text>L-seryl-[protein] + ATP = O-phospho-L-seryl-[protein] + ADP + H(+)</text>
        <dbReference type="Rhea" id="RHEA:17989"/>
        <dbReference type="Rhea" id="RHEA-COMP:9863"/>
        <dbReference type="Rhea" id="RHEA-COMP:11604"/>
        <dbReference type="ChEBI" id="CHEBI:15378"/>
        <dbReference type="ChEBI" id="CHEBI:29999"/>
        <dbReference type="ChEBI" id="CHEBI:30616"/>
        <dbReference type="ChEBI" id="CHEBI:83421"/>
        <dbReference type="ChEBI" id="CHEBI:456216"/>
        <dbReference type="EC" id="2.7.11.1"/>
    </reaction>
</comment>
<name>E1F412_GIAIA</name>
<dbReference type="VEuPathDB" id="GiardiaDB:GLP15_740"/>
<feature type="domain" description="Protein kinase" evidence="9">
    <location>
        <begin position="1"/>
        <end position="267"/>
    </location>
</feature>
<evidence type="ECO:0000313" key="10">
    <source>
        <dbReference type="EMBL" id="EFO62837.1"/>
    </source>
</evidence>
<evidence type="ECO:0000259" key="9">
    <source>
        <dbReference type="PROSITE" id="PS50011"/>
    </source>
</evidence>
<dbReference type="EMBL" id="ACVC01000160">
    <property type="protein sequence ID" value="EFO62837.1"/>
    <property type="molecule type" value="Genomic_DNA"/>
</dbReference>
<dbReference type="GO" id="GO:0005524">
    <property type="term" value="F:ATP binding"/>
    <property type="evidence" value="ECO:0007669"/>
    <property type="project" value="UniProtKB-KW"/>
</dbReference>
<keyword evidence="5 10" id="KW-0418">Kinase</keyword>
<comment type="caution">
    <text evidence="10">The sequence shown here is derived from an EMBL/GenBank/DDBJ whole genome shotgun (WGS) entry which is preliminary data.</text>
</comment>
<evidence type="ECO:0000256" key="8">
    <source>
        <dbReference type="ARBA" id="ARBA00048679"/>
    </source>
</evidence>
<evidence type="ECO:0000313" key="11">
    <source>
        <dbReference type="Proteomes" id="UP000008974"/>
    </source>
</evidence>
<dbReference type="InterPro" id="IPR011009">
    <property type="entry name" value="Kinase-like_dom_sf"/>
</dbReference>
<dbReference type="Pfam" id="PF00069">
    <property type="entry name" value="Pkinase"/>
    <property type="match status" value="1"/>
</dbReference>
<evidence type="ECO:0000256" key="5">
    <source>
        <dbReference type="ARBA" id="ARBA00022777"/>
    </source>
</evidence>
<dbReference type="EC" id="2.7.11.1" evidence="1"/>
<dbReference type="PANTHER" id="PTHR43671:SF98">
    <property type="entry name" value="SERINE_THREONINE-PROTEIN KINASE NEK11"/>
    <property type="match status" value="1"/>
</dbReference>
<keyword evidence="2" id="KW-0723">Serine/threonine-protein kinase</keyword>
<dbReference type="OrthoDB" id="193931at2759"/>
<evidence type="ECO:0000256" key="7">
    <source>
        <dbReference type="ARBA" id="ARBA00047899"/>
    </source>
</evidence>
<dbReference type="STRING" id="658858.E1F412"/>
<keyword evidence="6" id="KW-0067">ATP-binding</keyword>
<sequence length="357" mass="40019">MTRRTVTSRLSDNIIEILKDIGPVLYYGSYWVTYALKSFPDEELREVASQCASRQEMRIVEERMHSLMALHHPNIVECKQVFVHNSLLYYRTKHYSRSLEHEMRQNLREGRRMSEEQILHVACQIAQGLAYLHDPKKKSRTGYPLPVISHGDVCPANILVSESKDQFVLANCGVWCNKLFGLVSTISKSYTAPEVLCGQEGNPAADMWSLGVVIYELSTGKLNEPGGERGWGELSEVPSEHLKQVLSHLLLVNPAERATAKELSAIIDGLGRLVSNQTNEYQCSSLTVRQNKHDFTNQEPEATPLYVLLSSGAKALVDAVCESGMDATGLGISWSRRSGKEASAHVTRRKECWTPKM</sequence>
<evidence type="ECO:0000256" key="6">
    <source>
        <dbReference type="ARBA" id="ARBA00022840"/>
    </source>
</evidence>
<organism evidence="10 11">
    <name type="scientific">Giardia intestinalis (strain P15)</name>
    <name type="common">Giardia lamblia</name>
    <dbReference type="NCBI Taxonomy" id="658858"/>
    <lineage>
        <taxon>Eukaryota</taxon>
        <taxon>Metamonada</taxon>
        <taxon>Diplomonadida</taxon>
        <taxon>Hexamitidae</taxon>
        <taxon>Giardiinae</taxon>
        <taxon>Giardia</taxon>
    </lineage>
</organism>
<dbReference type="Gene3D" id="1.10.510.10">
    <property type="entry name" value="Transferase(Phosphotransferase) domain 1"/>
    <property type="match status" value="1"/>
</dbReference>
<dbReference type="PROSITE" id="PS00109">
    <property type="entry name" value="PROTEIN_KINASE_TYR"/>
    <property type="match status" value="1"/>
</dbReference>
<dbReference type="InterPro" id="IPR000719">
    <property type="entry name" value="Prot_kinase_dom"/>
</dbReference>
<dbReference type="GO" id="GO:0004674">
    <property type="term" value="F:protein serine/threonine kinase activity"/>
    <property type="evidence" value="ECO:0007669"/>
    <property type="project" value="UniProtKB-KW"/>
</dbReference>
<comment type="catalytic activity">
    <reaction evidence="7">
        <text>L-threonyl-[protein] + ATP = O-phospho-L-threonyl-[protein] + ADP + H(+)</text>
        <dbReference type="Rhea" id="RHEA:46608"/>
        <dbReference type="Rhea" id="RHEA-COMP:11060"/>
        <dbReference type="Rhea" id="RHEA-COMP:11605"/>
        <dbReference type="ChEBI" id="CHEBI:15378"/>
        <dbReference type="ChEBI" id="CHEBI:30013"/>
        <dbReference type="ChEBI" id="CHEBI:30616"/>
        <dbReference type="ChEBI" id="CHEBI:61977"/>
        <dbReference type="ChEBI" id="CHEBI:456216"/>
        <dbReference type="EC" id="2.7.11.1"/>
    </reaction>
</comment>
<dbReference type="PANTHER" id="PTHR43671">
    <property type="entry name" value="SERINE/THREONINE-PROTEIN KINASE NEK"/>
    <property type="match status" value="1"/>
</dbReference>
<dbReference type="SUPFAM" id="SSF56112">
    <property type="entry name" value="Protein kinase-like (PK-like)"/>
    <property type="match status" value="1"/>
</dbReference>
<dbReference type="Proteomes" id="UP000008974">
    <property type="component" value="Unassembled WGS sequence"/>
</dbReference>
<accession>E1F412</accession>
<evidence type="ECO:0000256" key="1">
    <source>
        <dbReference type="ARBA" id="ARBA00012513"/>
    </source>
</evidence>
<dbReference type="InterPro" id="IPR050660">
    <property type="entry name" value="NEK_Ser/Thr_kinase"/>
</dbReference>
<dbReference type="AlphaFoldDB" id="E1F412"/>
<gene>
    <name evidence="10" type="ORF">GLP15_740</name>
</gene>
<proteinExistence type="predicted"/>
<keyword evidence="4" id="KW-0547">Nucleotide-binding</keyword>
<protein>
    <recommendedName>
        <fullName evidence="1">non-specific serine/threonine protein kinase</fullName>
        <ecNumber evidence="1">2.7.11.1</ecNumber>
    </recommendedName>
</protein>
<dbReference type="CDD" id="cd00180">
    <property type="entry name" value="PKc"/>
    <property type="match status" value="1"/>
</dbReference>
<reference evidence="10 11" key="1">
    <citation type="journal article" date="2010" name="BMC Genomics">
        <title>Genome analysis and comparative genomics of a Giardia intestinalis assemblage E isolate.</title>
        <authorList>
            <person name="Jerlstrom-Hultqvist J."/>
            <person name="Franzen O."/>
            <person name="Ankarklev J."/>
            <person name="Xu F."/>
            <person name="Nohynkova E."/>
            <person name="Andersson J.O."/>
            <person name="Svard S.G."/>
            <person name="Andersson B."/>
        </authorList>
    </citation>
    <scope>NUCLEOTIDE SEQUENCE [LARGE SCALE GENOMIC DNA]</scope>
    <source>
        <strain evidence="10 11">P15</strain>
    </source>
</reference>